<protein>
    <recommendedName>
        <fullName evidence="5">Coiled-coil domain-containing protein 112</fullName>
    </recommendedName>
</protein>
<sequence length="458" mass="54170">MNNLSRSQHLKFYLKLKQQECIIEKFIEAFMVNSKVDTEVWHGIKQDIDKFENERQNIVLSLKSKVTDIYVELKSVRSMINAENVRKIDLPVFKIKLQSLWKNIEEFKNLQDTINTLAEEQKSINDDLSTLTRVIRKHKNFASTDHFLCKATSSNRQSQKDDSAKECDYDEAEDFCTLLAKTGHTGSWSEEDHLLFVNLRKRHHSVASLVVAIQAKCPDLTKESIVNHEAWYKTYLDLREKQKLAVQEWRDRKQSERQAKLAAKAEEPTPSICKIAEHKKVEIERKKELVRRWKEQREKQRVAEEERLKSQLRARREMRENQRRARAERLKHLVEEYKRKKAVQEEGVASGDEREQAMVNALNLRFYRARDQEFVEKRRSALSSKKTEPKPVVDSHFNRVREYSESTLLKETKAWQEKLKRSESQAFQTVSYIKDLPTRTLVSWKSYEIPGAFTSRQR</sequence>
<dbReference type="EnsemblMetazoa" id="XM_008212145">
    <property type="protein sequence ID" value="XP_008210367"/>
    <property type="gene ID" value="LOC100119992"/>
</dbReference>
<gene>
    <name evidence="3" type="primary">100119992</name>
</gene>
<dbReference type="PANTHER" id="PTHR21549:SF0">
    <property type="entry name" value="COILED-COIL DOMAIN-CONTAINING PROTEIN 112"/>
    <property type="match status" value="1"/>
</dbReference>
<dbReference type="AlphaFoldDB" id="A0A7M7H7W4"/>
<keyword evidence="4" id="KW-1185">Reference proteome</keyword>
<reference evidence="3" key="1">
    <citation type="submission" date="2021-01" db="UniProtKB">
        <authorList>
            <consortium name="EnsemblMetazoa"/>
        </authorList>
    </citation>
    <scope>IDENTIFICATION</scope>
</reference>
<organism evidence="3 4">
    <name type="scientific">Nasonia vitripennis</name>
    <name type="common">Parasitic wasp</name>
    <dbReference type="NCBI Taxonomy" id="7425"/>
    <lineage>
        <taxon>Eukaryota</taxon>
        <taxon>Metazoa</taxon>
        <taxon>Ecdysozoa</taxon>
        <taxon>Arthropoda</taxon>
        <taxon>Hexapoda</taxon>
        <taxon>Insecta</taxon>
        <taxon>Pterygota</taxon>
        <taxon>Neoptera</taxon>
        <taxon>Endopterygota</taxon>
        <taxon>Hymenoptera</taxon>
        <taxon>Apocrita</taxon>
        <taxon>Proctotrupomorpha</taxon>
        <taxon>Chalcidoidea</taxon>
        <taxon>Pteromalidae</taxon>
        <taxon>Pteromalinae</taxon>
        <taxon>Nasonia</taxon>
    </lineage>
</organism>
<proteinExistence type="predicted"/>
<dbReference type="SMR" id="A0A7M7H7W4"/>
<dbReference type="InterPro" id="IPR039902">
    <property type="entry name" value="CCDC148/CCDC112"/>
</dbReference>
<dbReference type="Proteomes" id="UP000002358">
    <property type="component" value="Chromosome 3"/>
</dbReference>
<dbReference type="PANTHER" id="PTHR21549">
    <property type="entry name" value="MUTATED IN BLADDER CANCER 1"/>
    <property type="match status" value="1"/>
</dbReference>
<name>A0A7M7H7W4_NASVI</name>
<evidence type="ECO:0000313" key="4">
    <source>
        <dbReference type="Proteomes" id="UP000002358"/>
    </source>
</evidence>
<evidence type="ECO:0000256" key="2">
    <source>
        <dbReference type="SAM" id="Coils"/>
    </source>
</evidence>
<evidence type="ECO:0000256" key="1">
    <source>
        <dbReference type="ARBA" id="ARBA00023054"/>
    </source>
</evidence>
<feature type="coiled-coil region" evidence="2">
    <location>
        <begin position="276"/>
        <end position="347"/>
    </location>
</feature>
<keyword evidence="1 2" id="KW-0175">Coiled coil</keyword>
<dbReference type="OMA" id="HRAVPAW"/>
<dbReference type="InParanoid" id="A0A7M7H7W4"/>
<evidence type="ECO:0000313" key="3">
    <source>
        <dbReference type="EnsemblMetazoa" id="XP_008210367"/>
    </source>
</evidence>
<accession>A0A7M7H7W4</accession>
<evidence type="ECO:0008006" key="5">
    <source>
        <dbReference type="Google" id="ProtNLM"/>
    </source>
</evidence>
<dbReference type="OrthoDB" id="2152435at2759"/>